<evidence type="ECO:0000313" key="1">
    <source>
        <dbReference type="EMBL" id="KAI4803082.1"/>
    </source>
</evidence>
<comment type="caution">
    <text evidence="1">The sequence shown here is derived from an EMBL/GenBank/DDBJ whole genome shotgun (WGS) entry which is preliminary data.</text>
</comment>
<accession>A0ACB9VT12</accession>
<evidence type="ECO:0000313" key="2">
    <source>
        <dbReference type="Proteomes" id="UP001057452"/>
    </source>
</evidence>
<gene>
    <name evidence="1" type="ORF">KUCAC02_006639</name>
</gene>
<proteinExistence type="predicted"/>
<dbReference type="EMBL" id="CM043807">
    <property type="protein sequence ID" value="KAI4803082.1"/>
    <property type="molecule type" value="Genomic_DNA"/>
</dbReference>
<organism evidence="1 2">
    <name type="scientific">Chaenocephalus aceratus</name>
    <name type="common">Blackfin icefish</name>
    <name type="synonym">Chaenichthys aceratus</name>
    <dbReference type="NCBI Taxonomy" id="36190"/>
    <lineage>
        <taxon>Eukaryota</taxon>
        <taxon>Metazoa</taxon>
        <taxon>Chordata</taxon>
        <taxon>Craniata</taxon>
        <taxon>Vertebrata</taxon>
        <taxon>Euteleostomi</taxon>
        <taxon>Actinopterygii</taxon>
        <taxon>Neopterygii</taxon>
        <taxon>Teleostei</taxon>
        <taxon>Neoteleostei</taxon>
        <taxon>Acanthomorphata</taxon>
        <taxon>Eupercaria</taxon>
        <taxon>Perciformes</taxon>
        <taxon>Notothenioidei</taxon>
        <taxon>Channichthyidae</taxon>
        <taxon>Chaenocephalus</taxon>
    </lineage>
</organism>
<name>A0ACB9VT12_CHAAC</name>
<sequence>MTREQRSHSLSVEGFAVKRTLWEKSLSSEVKVSAGVRAGFSGPFSATHGHGVTIRIRYFHVSNVQCSSLKSTCSWDTSILCDDRPSFNLHLFYFYLPTAIPLTFLSLQGL</sequence>
<reference evidence="1" key="1">
    <citation type="submission" date="2022-05" db="EMBL/GenBank/DDBJ databases">
        <title>Chromosome-level genome of Chaenocephalus aceratus.</title>
        <authorList>
            <person name="Park H."/>
        </authorList>
    </citation>
    <scope>NUCLEOTIDE SEQUENCE</scope>
    <source>
        <strain evidence="1">KU_202001</strain>
    </source>
</reference>
<protein>
    <submittedName>
        <fullName evidence="1">Uncharacterized protein</fullName>
    </submittedName>
</protein>
<dbReference type="Proteomes" id="UP001057452">
    <property type="component" value="Chromosome 23"/>
</dbReference>
<keyword evidence="2" id="KW-1185">Reference proteome</keyword>